<evidence type="ECO:0000313" key="2">
    <source>
        <dbReference type="Proteomes" id="UP000316621"/>
    </source>
</evidence>
<gene>
    <name evidence="1" type="ORF">C5167_044875</name>
</gene>
<reference evidence="1 2" key="1">
    <citation type="journal article" date="2018" name="Science">
        <title>The opium poppy genome and morphinan production.</title>
        <authorList>
            <person name="Guo L."/>
            <person name="Winzer T."/>
            <person name="Yang X."/>
            <person name="Li Y."/>
            <person name="Ning Z."/>
            <person name="He Z."/>
            <person name="Teodor R."/>
            <person name="Lu Y."/>
            <person name="Bowser T.A."/>
            <person name="Graham I.A."/>
            <person name="Ye K."/>
        </authorList>
    </citation>
    <scope>NUCLEOTIDE SEQUENCE [LARGE SCALE GENOMIC DNA]</scope>
    <source>
        <strain evidence="2">cv. HN1</strain>
        <tissue evidence="1">Leaves</tissue>
    </source>
</reference>
<dbReference type="Gramene" id="RZC82089">
    <property type="protein sequence ID" value="RZC82089"/>
    <property type="gene ID" value="C5167_044875"/>
</dbReference>
<protein>
    <submittedName>
        <fullName evidence="1">Uncharacterized protein</fullName>
    </submittedName>
</protein>
<dbReference type="AlphaFoldDB" id="A0A4Y7LD23"/>
<dbReference type="EMBL" id="CM010725">
    <property type="protein sequence ID" value="RZC82089.1"/>
    <property type="molecule type" value="Genomic_DNA"/>
</dbReference>
<keyword evidence="2" id="KW-1185">Reference proteome</keyword>
<name>A0A4Y7LD23_PAPSO</name>
<organism evidence="1 2">
    <name type="scientific">Papaver somniferum</name>
    <name type="common">Opium poppy</name>
    <dbReference type="NCBI Taxonomy" id="3469"/>
    <lineage>
        <taxon>Eukaryota</taxon>
        <taxon>Viridiplantae</taxon>
        <taxon>Streptophyta</taxon>
        <taxon>Embryophyta</taxon>
        <taxon>Tracheophyta</taxon>
        <taxon>Spermatophyta</taxon>
        <taxon>Magnoliopsida</taxon>
        <taxon>Ranunculales</taxon>
        <taxon>Papaveraceae</taxon>
        <taxon>Papaveroideae</taxon>
        <taxon>Papaver</taxon>
    </lineage>
</organism>
<sequence length="269" mass="31419">MVILMDLLSNFGLEQLLMSGREPYCHPIVLAKFYIKSKEIPFVRGQLRRIRLEERVAQNGRMPIMIDEQSGVLLGEHRSDLAGECHTLIHAFAPLRYKSSKTIPAQDREILIEQLKDNFILDTTRPSVKRFLNYLMSKGYTNFKREMLMHFREYATIEEGRGNPFGNISPANWSSLCELFVLERIKKCRDCHENFKAVRPYIVRLKGEQSLQGHTLPVSQDEKKSIYTERRWKKLMKPTQVLGTTHSVKYWFLIHLILPPLKIQNMLSA</sequence>
<evidence type="ECO:0000313" key="1">
    <source>
        <dbReference type="EMBL" id="RZC82089.1"/>
    </source>
</evidence>
<proteinExistence type="predicted"/>
<accession>A0A4Y7LD23</accession>
<dbReference type="Proteomes" id="UP000316621">
    <property type="component" value="Chromosome 11"/>
</dbReference>